<comment type="similarity">
    <text evidence="1">Belongs to the isochorismatase family.</text>
</comment>
<dbReference type="PANTHER" id="PTHR43540:SF6">
    <property type="entry name" value="ISOCHORISMATASE-LIKE DOMAIN-CONTAINING PROTEIN"/>
    <property type="match status" value="1"/>
</dbReference>
<dbReference type="SUPFAM" id="SSF52499">
    <property type="entry name" value="Isochorismatase-like hydrolases"/>
    <property type="match status" value="1"/>
</dbReference>
<dbReference type="Proteomes" id="UP001295423">
    <property type="component" value="Unassembled WGS sequence"/>
</dbReference>
<dbReference type="InterPro" id="IPR050272">
    <property type="entry name" value="Isochorismatase-like_hydrls"/>
</dbReference>
<feature type="region of interest" description="Disordered" evidence="3">
    <location>
        <begin position="262"/>
        <end position="289"/>
    </location>
</feature>
<dbReference type="GO" id="GO:0016787">
    <property type="term" value="F:hydrolase activity"/>
    <property type="evidence" value="ECO:0007669"/>
    <property type="project" value="UniProtKB-KW"/>
</dbReference>
<proteinExistence type="inferred from homology"/>
<dbReference type="AlphaFoldDB" id="A0AAD2CGR5"/>
<dbReference type="Pfam" id="PF00857">
    <property type="entry name" value="Isochorismatase"/>
    <property type="match status" value="1"/>
</dbReference>
<evidence type="ECO:0000259" key="4">
    <source>
        <dbReference type="Pfam" id="PF00857"/>
    </source>
</evidence>
<evidence type="ECO:0000256" key="2">
    <source>
        <dbReference type="ARBA" id="ARBA00022801"/>
    </source>
</evidence>
<organism evidence="5 6">
    <name type="scientific">Cylindrotheca closterium</name>
    <dbReference type="NCBI Taxonomy" id="2856"/>
    <lineage>
        <taxon>Eukaryota</taxon>
        <taxon>Sar</taxon>
        <taxon>Stramenopiles</taxon>
        <taxon>Ochrophyta</taxon>
        <taxon>Bacillariophyta</taxon>
        <taxon>Bacillariophyceae</taxon>
        <taxon>Bacillariophycidae</taxon>
        <taxon>Bacillariales</taxon>
        <taxon>Bacillariaceae</taxon>
        <taxon>Cylindrotheca</taxon>
    </lineage>
</organism>
<name>A0AAD2CGR5_9STRA</name>
<evidence type="ECO:0000256" key="3">
    <source>
        <dbReference type="SAM" id="MobiDB-lite"/>
    </source>
</evidence>
<reference evidence="5" key="1">
    <citation type="submission" date="2023-08" db="EMBL/GenBank/DDBJ databases">
        <authorList>
            <person name="Audoor S."/>
            <person name="Bilcke G."/>
        </authorList>
    </citation>
    <scope>NUCLEOTIDE SEQUENCE</scope>
</reference>
<dbReference type="PANTHER" id="PTHR43540">
    <property type="entry name" value="PEROXYUREIDOACRYLATE/UREIDOACRYLATE AMIDOHYDROLASE-RELATED"/>
    <property type="match status" value="1"/>
</dbReference>
<comment type="caution">
    <text evidence="5">The sequence shown here is derived from an EMBL/GenBank/DDBJ whole genome shotgun (WGS) entry which is preliminary data.</text>
</comment>
<dbReference type="EMBL" id="CAKOGP040000335">
    <property type="protein sequence ID" value="CAJ1934354.1"/>
    <property type="molecule type" value="Genomic_DNA"/>
</dbReference>
<keyword evidence="6" id="KW-1185">Reference proteome</keyword>
<gene>
    <name evidence="5" type="ORF">CYCCA115_LOCUS3714</name>
</gene>
<dbReference type="InterPro" id="IPR000868">
    <property type="entry name" value="Isochorismatase-like_dom"/>
</dbReference>
<evidence type="ECO:0000256" key="1">
    <source>
        <dbReference type="ARBA" id="ARBA00006336"/>
    </source>
</evidence>
<accession>A0AAD2CGR5</accession>
<dbReference type="CDD" id="cd00431">
    <property type="entry name" value="cysteine_hydrolases"/>
    <property type="match status" value="1"/>
</dbReference>
<feature type="domain" description="Isochorismatase-like" evidence="4">
    <location>
        <begin position="51"/>
        <end position="219"/>
    </location>
</feature>
<protein>
    <recommendedName>
        <fullName evidence="4">Isochorismatase-like domain-containing protein</fullName>
    </recommendedName>
</protein>
<sequence length="289" mass="32303">MAPPQKRKYEELKIRGPPLYSQGNFADEQDTLSKRGKSIAPRCPSIDPTQTALLIVDVQPEYWSECPAVRKDFPHFPAKMSSLIENCRSQGMKCIWVRADYSYDRSPWLQQFTRLHQGRIPPVVRPSSKWEGFATPEKDELVVTKTSWSSTTDTCLLDILRNAGIDTVLVSGLITSVCVQHSAFGVFEAGYRTILVTDACADRGKERHEAALALYGDYMYELRTVRSVQRELVTAVDKTPEKIVKSDSFASLTSSMMTSHTSLSSLDQEEIEEEQVEGGPVNVEVSASS</sequence>
<feature type="compositionally biased region" description="Acidic residues" evidence="3">
    <location>
        <begin position="267"/>
        <end position="276"/>
    </location>
</feature>
<dbReference type="Gene3D" id="3.40.50.850">
    <property type="entry name" value="Isochorismatase-like"/>
    <property type="match status" value="1"/>
</dbReference>
<evidence type="ECO:0000313" key="5">
    <source>
        <dbReference type="EMBL" id="CAJ1934354.1"/>
    </source>
</evidence>
<dbReference type="InterPro" id="IPR036380">
    <property type="entry name" value="Isochorismatase-like_sf"/>
</dbReference>
<keyword evidence="2" id="KW-0378">Hydrolase</keyword>
<feature type="region of interest" description="Disordered" evidence="3">
    <location>
        <begin position="1"/>
        <end position="27"/>
    </location>
</feature>
<evidence type="ECO:0000313" key="6">
    <source>
        <dbReference type="Proteomes" id="UP001295423"/>
    </source>
</evidence>